<evidence type="ECO:0000313" key="9">
    <source>
        <dbReference type="EMBL" id="CAH4028430.1"/>
    </source>
</evidence>
<dbReference type="InterPro" id="IPR003439">
    <property type="entry name" value="ABC_transporter-like_ATP-bd"/>
</dbReference>
<evidence type="ECO:0000256" key="6">
    <source>
        <dbReference type="ARBA" id="ARBA00022989"/>
    </source>
</evidence>
<dbReference type="GO" id="GO:0005524">
    <property type="term" value="F:ATP binding"/>
    <property type="evidence" value="ECO:0007669"/>
    <property type="project" value="UniProtKB-KW"/>
</dbReference>
<dbReference type="InterPro" id="IPR027417">
    <property type="entry name" value="P-loop_NTPase"/>
</dbReference>
<reference evidence="9" key="1">
    <citation type="submission" date="2022-05" db="EMBL/GenBank/DDBJ databases">
        <authorList>
            <person name="Okamura Y."/>
        </authorList>
    </citation>
    <scope>NUCLEOTIDE SEQUENCE</scope>
</reference>
<dbReference type="PANTHER" id="PTHR24222">
    <property type="entry name" value="ABC TRANSPORTER B FAMILY"/>
    <property type="match status" value="1"/>
</dbReference>
<dbReference type="Pfam" id="PF00005">
    <property type="entry name" value="ABC_tran"/>
    <property type="match status" value="1"/>
</dbReference>
<dbReference type="PROSITE" id="PS00211">
    <property type="entry name" value="ABC_TRANSPORTER_1"/>
    <property type="match status" value="1"/>
</dbReference>
<protein>
    <recommendedName>
        <fullName evidence="8">ABC transporter domain-containing protein</fullName>
    </recommendedName>
</protein>
<evidence type="ECO:0000256" key="1">
    <source>
        <dbReference type="ARBA" id="ARBA00004141"/>
    </source>
</evidence>
<gene>
    <name evidence="9" type="ORF">PIBRA_LOCUS5268</name>
</gene>
<keyword evidence="6" id="KW-1133">Transmembrane helix</keyword>
<dbReference type="Proteomes" id="UP001152562">
    <property type="component" value="Unassembled WGS sequence"/>
</dbReference>
<keyword evidence="10" id="KW-1185">Reference proteome</keyword>
<dbReference type="PROSITE" id="PS50893">
    <property type="entry name" value="ABC_TRANSPORTER_2"/>
    <property type="match status" value="1"/>
</dbReference>
<dbReference type="GO" id="GO:0005886">
    <property type="term" value="C:plasma membrane"/>
    <property type="evidence" value="ECO:0007669"/>
    <property type="project" value="TreeGrafter"/>
</dbReference>
<keyword evidence="2" id="KW-0813">Transport</keyword>
<comment type="subcellular location">
    <subcellularLocation>
        <location evidence="1">Membrane</location>
        <topology evidence="1">Multi-pass membrane protein</topology>
    </subcellularLocation>
</comment>
<dbReference type="FunFam" id="3.40.50.300:FF:000604">
    <property type="entry name" value="ABC transporter B family member 28"/>
    <property type="match status" value="1"/>
</dbReference>
<dbReference type="InterPro" id="IPR017871">
    <property type="entry name" value="ABC_transporter-like_CS"/>
</dbReference>
<dbReference type="Gene3D" id="3.40.50.300">
    <property type="entry name" value="P-loop containing nucleotide triphosphate hydrolases"/>
    <property type="match status" value="2"/>
</dbReference>
<evidence type="ECO:0000256" key="4">
    <source>
        <dbReference type="ARBA" id="ARBA00022741"/>
    </source>
</evidence>
<dbReference type="InterPro" id="IPR039421">
    <property type="entry name" value="Type_1_exporter"/>
</dbReference>
<keyword evidence="4" id="KW-0547">Nucleotide-binding</keyword>
<keyword evidence="3" id="KW-0812">Transmembrane</keyword>
<dbReference type="GO" id="GO:0005737">
    <property type="term" value="C:cytoplasm"/>
    <property type="evidence" value="ECO:0007669"/>
    <property type="project" value="UniProtKB-ARBA"/>
</dbReference>
<evidence type="ECO:0000256" key="7">
    <source>
        <dbReference type="ARBA" id="ARBA00023136"/>
    </source>
</evidence>
<sequence length="227" mass="25110">MNSADKQSYLAMSLVYLQEANGAVTFKNVEFCYPTRATVKVLRGLNLQMLDDLPLTRLRMSDIRGCFGIVSQEPTLFDRTISENIAYGECRNVTPQEVIDAARLANIHDFIVSLPKGYETDIGSKGIQLSGGQKQRVAIARALIRHPKILLLDEATSALDNESEKVVQEALEGAKAGRTCVIIAHRLSTVRDADLICVLSDGRLAEVGTHTHLMQLKGLYYNMMVNK</sequence>
<keyword evidence="7" id="KW-0472">Membrane</keyword>
<dbReference type="EMBL" id="CALOZG010000005">
    <property type="protein sequence ID" value="CAH4028430.1"/>
    <property type="molecule type" value="Genomic_DNA"/>
</dbReference>
<evidence type="ECO:0000259" key="8">
    <source>
        <dbReference type="PROSITE" id="PS50893"/>
    </source>
</evidence>
<evidence type="ECO:0000313" key="10">
    <source>
        <dbReference type="Proteomes" id="UP001152562"/>
    </source>
</evidence>
<dbReference type="PANTHER" id="PTHR24222:SF76">
    <property type="entry name" value="MYCOBACTIN IMPORT ATP-BINDING_PERMEASE PROTEIN IRTB"/>
    <property type="match status" value="1"/>
</dbReference>
<dbReference type="GO" id="GO:0016887">
    <property type="term" value="F:ATP hydrolysis activity"/>
    <property type="evidence" value="ECO:0007669"/>
    <property type="project" value="InterPro"/>
</dbReference>
<comment type="caution">
    <text evidence="9">The sequence shown here is derived from an EMBL/GenBank/DDBJ whole genome shotgun (WGS) entry which is preliminary data.</text>
</comment>
<dbReference type="SUPFAM" id="SSF52540">
    <property type="entry name" value="P-loop containing nucleoside triphosphate hydrolases"/>
    <property type="match status" value="1"/>
</dbReference>
<name>A0A9P0X8J6_PIEBR</name>
<evidence type="ECO:0000256" key="2">
    <source>
        <dbReference type="ARBA" id="ARBA00022448"/>
    </source>
</evidence>
<dbReference type="GO" id="GO:0042626">
    <property type="term" value="F:ATPase-coupled transmembrane transporter activity"/>
    <property type="evidence" value="ECO:0007669"/>
    <property type="project" value="TreeGrafter"/>
</dbReference>
<proteinExistence type="predicted"/>
<evidence type="ECO:0000256" key="3">
    <source>
        <dbReference type="ARBA" id="ARBA00022692"/>
    </source>
</evidence>
<dbReference type="AlphaFoldDB" id="A0A9P0X8J6"/>
<feature type="domain" description="ABC transporter" evidence="8">
    <location>
        <begin position="1"/>
        <end position="226"/>
    </location>
</feature>
<keyword evidence="5" id="KW-0067">ATP-binding</keyword>
<organism evidence="9 10">
    <name type="scientific">Pieris brassicae</name>
    <name type="common">White butterfly</name>
    <name type="synonym">Large white butterfly</name>
    <dbReference type="NCBI Taxonomy" id="7116"/>
    <lineage>
        <taxon>Eukaryota</taxon>
        <taxon>Metazoa</taxon>
        <taxon>Ecdysozoa</taxon>
        <taxon>Arthropoda</taxon>
        <taxon>Hexapoda</taxon>
        <taxon>Insecta</taxon>
        <taxon>Pterygota</taxon>
        <taxon>Neoptera</taxon>
        <taxon>Endopterygota</taxon>
        <taxon>Lepidoptera</taxon>
        <taxon>Glossata</taxon>
        <taxon>Ditrysia</taxon>
        <taxon>Papilionoidea</taxon>
        <taxon>Pieridae</taxon>
        <taxon>Pierinae</taxon>
        <taxon>Pieris</taxon>
    </lineage>
</organism>
<accession>A0A9P0X8J6</accession>
<evidence type="ECO:0000256" key="5">
    <source>
        <dbReference type="ARBA" id="ARBA00022840"/>
    </source>
</evidence>